<evidence type="ECO:0000313" key="2">
    <source>
        <dbReference type="Proteomes" id="UP001066276"/>
    </source>
</evidence>
<dbReference type="EMBL" id="JANPWB010000006">
    <property type="protein sequence ID" value="KAJ1179503.1"/>
    <property type="molecule type" value="Genomic_DNA"/>
</dbReference>
<name>A0AAV7TSS1_PLEWA</name>
<dbReference type="PANTHER" id="PTHR33198:SF20">
    <property type="entry name" value="RETROTRANSPOSON GAG DOMAIN-CONTAINING PROTEIN"/>
    <property type="match status" value="1"/>
</dbReference>
<accession>A0AAV7TSS1</accession>
<dbReference type="Proteomes" id="UP001066276">
    <property type="component" value="Chromosome 3_2"/>
</dbReference>
<gene>
    <name evidence="1" type="ORF">NDU88_004737</name>
</gene>
<protein>
    <recommendedName>
        <fullName evidence="3">Retrotransposon gag domain-containing protein</fullName>
    </recommendedName>
</protein>
<proteinExistence type="predicted"/>
<organism evidence="1 2">
    <name type="scientific">Pleurodeles waltl</name>
    <name type="common">Iberian ribbed newt</name>
    <dbReference type="NCBI Taxonomy" id="8319"/>
    <lineage>
        <taxon>Eukaryota</taxon>
        <taxon>Metazoa</taxon>
        <taxon>Chordata</taxon>
        <taxon>Craniata</taxon>
        <taxon>Vertebrata</taxon>
        <taxon>Euteleostomi</taxon>
        <taxon>Amphibia</taxon>
        <taxon>Batrachia</taxon>
        <taxon>Caudata</taxon>
        <taxon>Salamandroidea</taxon>
        <taxon>Salamandridae</taxon>
        <taxon>Pleurodelinae</taxon>
        <taxon>Pleurodeles</taxon>
    </lineage>
</organism>
<evidence type="ECO:0000313" key="1">
    <source>
        <dbReference type="EMBL" id="KAJ1179503.1"/>
    </source>
</evidence>
<dbReference type="PANTHER" id="PTHR33198">
    <property type="entry name" value="ANK_REP_REGION DOMAIN-CONTAINING PROTEIN-RELATED"/>
    <property type="match status" value="1"/>
</dbReference>
<dbReference type="AlphaFoldDB" id="A0AAV7TSS1"/>
<evidence type="ECO:0008006" key="3">
    <source>
        <dbReference type="Google" id="ProtNLM"/>
    </source>
</evidence>
<reference evidence="1" key="1">
    <citation type="journal article" date="2022" name="bioRxiv">
        <title>Sequencing and chromosome-scale assembly of the giantPleurodeles waltlgenome.</title>
        <authorList>
            <person name="Brown T."/>
            <person name="Elewa A."/>
            <person name="Iarovenko S."/>
            <person name="Subramanian E."/>
            <person name="Araus A.J."/>
            <person name="Petzold A."/>
            <person name="Susuki M."/>
            <person name="Suzuki K.-i.T."/>
            <person name="Hayashi T."/>
            <person name="Toyoda A."/>
            <person name="Oliveira C."/>
            <person name="Osipova E."/>
            <person name="Leigh N.D."/>
            <person name="Simon A."/>
            <person name="Yun M.H."/>
        </authorList>
    </citation>
    <scope>NUCLEOTIDE SEQUENCE</scope>
    <source>
        <strain evidence="1">20211129_DDA</strain>
        <tissue evidence="1">Liver</tissue>
    </source>
</reference>
<comment type="caution">
    <text evidence="1">The sequence shown here is derived from an EMBL/GenBank/DDBJ whole genome shotgun (WGS) entry which is preliminary data.</text>
</comment>
<sequence>MHCLGCEGQEIFEKLPDPGEEATDLNEFEMCLRKLDLHFLPKISTILEGFHFGMREQRPGENIEQYVTALRKLASTCKFGSTIEERIRDQFMLKCSSDKIRQELWSKDDPTLQEVIVLAKSVEHTMACVDELEKEKKVEKTDVSKITTKREPNATKNYSLEYEEGKGDLAMVTRYKDARCFRF</sequence>
<keyword evidence="2" id="KW-1185">Reference proteome</keyword>